<keyword evidence="3 5" id="KW-0808">Transferase</keyword>
<dbReference type="NCBIfam" id="TIGR00186">
    <property type="entry name" value="rRNA_methyl_3"/>
    <property type="match status" value="1"/>
</dbReference>
<dbReference type="InterPro" id="IPR004441">
    <property type="entry name" value="rRNA_MeTrfase_TrmH"/>
</dbReference>
<dbReference type="Pfam" id="PF08032">
    <property type="entry name" value="SpoU_sub_bind"/>
    <property type="match status" value="1"/>
</dbReference>
<feature type="domain" description="RNA 2-O ribose methyltransferase substrate binding" evidence="4">
    <location>
        <begin position="28"/>
        <end position="100"/>
    </location>
</feature>
<dbReference type="GO" id="GO:0008173">
    <property type="term" value="F:RNA methyltransferase activity"/>
    <property type="evidence" value="ECO:0007669"/>
    <property type="project" value="InterPro"/>
</dbReference>
<dbReference type="FunFam" id="3.40.1280.10:FF:000008">
    <property type="entry name" value="Group 3 RNA methyltransferase TrmH"/>
    <property type="match status" value="1"/>
</dbReference>
<sequence length="262" mass="27864">MPMNRNKGRRLQQVPRSASEHVEAGTALIKGRHPVATALSEGRPVNKVLIAEGTEGLQHVVARAREQGVLVQFVPRSRLDVIAGDHHQGVVAFVAPYAYVDLDTVVARNTGHAPLVVVIDGVTDPHNLGAIARTAEAAGSQGIVISKHRASPLTETVAKAAAGALEYLPVARVANLVQALKELKERGYWVVGTDVEAKTSLTSVDYSGPTVVVIGSEGEGMHRLVRETCDFLVSIPILGQVQSLNASVAAGVMLYEVVRQRT</sequence>
<evidence type="ECO:0000259" key="4">
    <source>
        <dbReference type="SMART" id="SM00967"/>
    </source>
</evidence>
<proteinExistence type="inferred from homology"/>
<protein>
    <submittedName>
        <fullName evidence="5">23S rRNA (Guanosine2251-2'-O)-methyltransferase</fullName>
    </submittedName>
</protein>
<dbReference type="InterPro" id="IPR029028">
    <property type="entry name" value="Alpha/beta_knot_MTases"/>
</dbReference>
<dbReference type="PANTHER" id="PTHR46429:SF1">
    <property type="entry name" value="23S RRNA (GUANOSINE-2'-O-)-METHYLTRANSFERASE RLMB"/>
    <property type="match status" value="1"/>
</dbReference>
<comment type="similarity">
    <text evidence="1">Belongs to the class IV-like SAM-binding methyltransferase superfamily. RNA methyltransferase TrmH family.</text>
</comment>
<evidence type="ECO:0000313" key="6">
    <source>
        <dbReference type="Proteomes" id="UP000182589"/>
    </source>
</evidence>
<evidence type="ECO:0000256" key="3">
    <source>
        <dbReference type="ARBA" id="ARBA00022679"/>
    </source>
</evidence>
<organism evidence="5 6">
    <name type="scientific">Alicyclobacillus hesperidum</name>
    <dbReference type="NCBI Taxonomy" id="89784"/>
    <lineage>
        <taxon>Bacteria</taxon>
        <taxon>Bacillati</taxon>
        <taxon>Bacillota</taxon>
        <taxon>Bacilli</taxon>
        <taxon>Bacillales</taxon>
        <taxon>Alicyclobacillaceae</taxon>
        <taxon>Alicyclobacillus</taxon>
    </lineage>
</organism>
<keyword evidence="6" id="KW-1185">Reference proteome</keyword>
<dbReference type="InterPro" id="IPR013123">
    <property type="entry name" value="SpoU_subst-bd"/>
</dbReference>
<dbReference type="STRING" id="89784.SAMN04489725_11115"/>
<dbReference type="Gene3D" id="3.40.1280.10">
    <property type="match status" value="1"/>
</dbReference>
<dbReference type="SMART" id="SM00967">
    <property type="entry name" value="SpoU_sub_bind"/>
    <property type="match status" value="1"/>
</dbReference>
<dbReference type="EMBL" id="FNOJ01000011">
    <property type="protein sequence ID" value="SDW67865.1"/>
    <property type="molecule type" value="Genomic_DNA"/>
</dbReference>
<dbReference type="Gene3D" id="3.30.1330.30">
    <property type="match status" value="1"/>
</dbReference>
<evidence type="ECO:0000256" key="1">
    <source>
        <dbReference type="ARBA" id="ARBA00007228"/>
    </source>
</evidence>
<dbReference type="GO" id="GO:0006396">
    <property type="term" value="P:RNA processing"/>
    <property type="evidence" value="ECO:0007669"/>
    <property type="project" value="InterPro"/>
</dbReference>
<dbReference type="SUPFAM" id="SSF55315">
    <property type="entry name" value="L30e-like"/>
    <property type="match status" value="1"/>
</dbReference>
<accession>A0A1H2VHJ1</accession>
<dbReference type="Pfam" id="PF00588">
    <property type="entry name" value="SpoU_methylase"/>
    <property type="match status" value="1"/>
</dbReference>
<reference evidence="6" key="1">
    <citation type="submission" date="2016-10" db="EMBL/GenBank/DDBJ databases">
        <authorList>
            <person name="Varghese N."/>
        </authorList>
    </citation>
    <scope>NUCLEOTIDE SEQUENCE [LARGE SCALE GENOMIC DNA]</scope>
    <source>
        <strain evidence="6">DSM 12489</strain>
    </source>
</reference>
<dbReference type="InterPro" id="IPR001537">
    <property type="entry name" value="SpoU_MeTrfase"/>
</dbReference>
<dbReference type="CDD" id="cd18103">
    <property type="entry name" value="SpoU-like_RlmB"/>
    <property type="match status" value="1"/>
</dbReference>
<dbReference type="SUPFAM" id="SSF75217">
    <property type="entry name" value="alpha/beta knot"/>
    <property type="match status" value="1"/>
</dbReference>
<evidence type="ECO:0000256" key="2">
    <source>
        <dbReference type="ARBA" id="ARBA00022603"/>
    </source>
</evidence>
<dbReference type="Proteomes" id="UP000182589">
    <property type="component" value="Unassembled WGS sequence"/>
</dbReference>
<gene>
    <name evidence="5" type="ORF">SAMN04489725_11115</name>
</gene>
<evidence type="ECO:0000313" key="5">
    <source>
        <dbReference type="EMBL" id="SDW67865.1"/>
    </source>
</evidence>
<dbReference type="GO" id="GO:0003723">
    <property type="term" value="F:RNA binding"/>
    <property type="evidence" value="ECO:0007669"/>
    <property type="project" value="InterPro"/>
</dbReference>
<dbReference type="AlphaFoldDB" id="A0A1H2VHJ1"/>
<dbReference type="GO" id="GO:0032259">
    <property type="term" value="P:methylation"/>
    <property type="evidence" value="ECO:0007669"/>
    <property type="project" value="UniProtKB-KW"/>
</dbReference>
<dbReference type="GO" id="GO:0005829">
    <property type="term" value="C:cytosol"/>
    <property type="evidence" value="ECO:0007669"/>
    <property type="project" value="TreeGrafter"/>
</dbReference>
<dbReference type="InterPro" id="IPR029026">
    <property type="entry name" value="tRNA_m1G_MTases_N"/>
</dbReference>
<name>A0A1H2VHJ1_9BACL</name>
<dbReference type="InterPro" id="IPR029064">
    <property type="entry name" value="Ribosomal_eL30-like_sf"/>
</dbReference>
<keyword evidence="2 5" id="KW-0489">Methyltransferase</keyword>
<dbReference type="PANTHER" id="PTHR46429">
    <property type="entry name" value="23S RRNA (GUANOSINE-2'-O-)-METHYLTRANSFERASE RLMB"/>
    <property type="match status" value="1"/>
</dbReference>